<dbReference type="Gene3D" id="1.10.10.670">
    <property type="entry name" value="photosystem ii from thermosynechococcus elongatus"/>
    <property type="match status" value="1"/>
</dbReference>
<dbReference type="GO" id="GO:0016168">
    <property type="term" value="F:chlorophyll binding"/>
    <property type="evidence" value="ECO:0007669"/>
    <property type="project" value="InterPro"/>
</dbReference>
<dbReference type="Proteomes" id="UP000596661">
    <property type="component" value="Chromosome 3"/>
</dbReference>
<dbReference type="AlphaFoldDB" id="A0A803P9W1"/>
<proteinExistence type="predicted"/>
<dbReference type="InterPro" id="IPR044900">
    <property type="entry name" value="PSII_PsbC_sf"/>
</dbReference>
<dbReference type="EMBL" id="UZAU01000264">
    <property type="status" value="NOT_ANNOTATED_CDS"/>
    <property type="molecule type" value="Genomic_DNA"/>
</dbReference>
<dbReference type="SUPFAM" id="SSF161077">
    <property type="entry name" value="Photosystem II antenna protein-like"/>
    <property type="match status" value="1"/>
</dbReference>
<reference evidence="2" key="2">
    <citation type="submission" date="2021-03" db="UniProtKB">
        <authorList>
            <consortium name="EnsemblPlants"/>
        </authorList>
    </citation>
    <scope>IDENTIFICATION</scope>
</reference>
<feature type="region of interest" description="Disordered" evidence="1">
    <location>
        <begin position="137"/>
        <end position="160"/>
    </location>
</feature>
<dbReference type="InterPro" id="IPR036001">
    <property type="entry name" value="PS_II_antenna-like_sf"/>
</dbReference>
<keyword evidence="3" id="KW-1185">Reference proteome</keyword>
<evidence type="ECO:0000313" key="2">
    <source>
        <dbReference type="EnsemblPlants" id="cds.evm.model.03.663"/>
    </source>
</evidence>
<evidence type="ECO:0000256" key="1">
    <source>
        <dbReference type="SAM" id="MobiDB-lite"/>
    </source>
</evidence>
<feature type="region of interest" description="Disordered" evidence="1">
    <location>
        <begin position="249"/>
        <end position="277"/>
    </location>
</feature>
<dbReference type="EnsemblPlants" id="evm.model.03.663">
    <property type="protein sequence ID" value="cds.evm.model.03.663"/>
    <property type="gene ID" value="evm.TU.03.663"/>
</dbReference>
<organism evidence="2 3">
    <name type="scientific">Cannabis sativa</name>
    <name type="common">Hemp</name>
    <name type="synonym">Marijuana</name>
    <dbReference type="NCBI Taxonomy" id="3483"/>
    <lineage>
        <taxon>Eukaryota</taxon>
        <taxon>Viridiplantae</taxon>
        <taxon>Streptophyta</taxon>
        <taxon>Embryophyta</taxon>
        <taxon>Tracheophyta</taxon>
        <taxon>Spermatophyta</taxon>
        <taxon>Magnoliopsida</taxon>
        <taxon>eudicotyledons</taxon>
        <taxon>Gunneridae</taxon>
        <taxon>Pentapetalae</taxon>
        <taxon>rosids</taxon>
        <taxon>fabids</taxon>
        <taxon>Rosales</taxon>
        <taxon>Cannabaceae</taxon>
        <taxon>Cannabis</taxon>
    </lineage>
</organism>
<feature type="region of interest" description="Disordered" evidence="1">
    <location>
        <begin position="1"/>
        <end position="31"/>
    </location>
</feature>
<dbReference type="GO" id="GO:0009767">
    <property type="term" value="P:photosynthetic electron transport chain"/>
    <property type="evidence" value="ECO:0007669"/>
    <property type="project" value="InterPro"/>
</dbReference>
<protein>
    <submittedName>
        <fullName evidence="2">Uncharacterized protein</fullName>
    </submittedName>
</protein>
<sequence>MDPNQSTRPHGKLVEPGNDKTNPLAPLQPSQAAPIEPVLPPAPVPVVGNPGFVLPHQEFIFEHFVKLQPLTFLGGTNIIKAGYWMSTISRILDDMGVTKTERVNCVAFMFQEHASVWWDIVGQTKNAAKDAVMASNPSVGGSVSKGTDDSNPNHKQKFNNTAYPNDYYGPTGLEASQAQAFTFLVRDQCLGADVGSTKGPTSLGPENLQGERDLPFKTTEVDEELTLRLKAMRSVGGLSQDDLEVISKASPEVPPRPHGQETTKRPKSTGVHGSLGRPRDLCDLLTRRWLVESETSKRDPTRVTEAPIGIQSTVHGRASKTSPARAEEMAKTFGVQTTEKMKTTPKATLRCAQDEDDIDPYFGEINLGVGPTEELKEFPLNTANLTKVVKIGIKLTEVFSEMLMACLGRNQEIFSLLHEDMIGIDPQVICHALNIEKVNFRSVQQKCRLLDKERSKILNEEVERLREEQLH</sequence>
<dbReference type="Gramene" id="evm.model.03.663">
    <property type="protein sequence ID" value="cds.evm.model.03.663"/>
    <property type="gene ID" value="evm.TU.03.663"/>
</dbReference>
<evidence type="ECO:0000313" key="3">
    <source>
        <dbReference type="Proteomes" id="UP000596661"/>
    </source>
</evidence>
<reference evidence="2" key="1">
    <citation type="submission" date="2018-11" db="EMBL/GenBank/DDBJ databases">
        <authorList>
            <person name="Grassa J C."/>
        </authorList>
    </citation>
    <scope>NUCLEOTIDE SEQUENCE [LARGE SCALE GENOMIC DNA]</scope>
</reference>
<accession>A0A803P9W1</accession>
<dbReference type="GO" id="GO:0009521">
    <property type="term" value="C:photosystem"/>
    <property type="evidence" value="ECO:0007669"/>
    <property type="project" value="InterPro"/>
</dbReference>
<name>A0A803P9W1_CANSA</name>